<keyword evidence="2" id="KW-1185">Reference proteome</keyword>
<dbReference type="AlphaFoldDB" id="A0A3N4VJ51"/>
<organism evidence="1 2">
    <name type="scientific">Tibeticola sediminis</name>
    <dbReference type="NCBI Taxonomy" id="1917811"/>
    <lineage>
        <taxon>Bacteria</taxon>
        <taxon>Pseudomonadati</taxon>
        <taxon>Pseudomonadota</taxon>
        <taxon>Betaproteobacteria</taxon>
        <taxon>Burkholderiales</taxon>
        <taxon>Comamonadaceae</taxon>
        <taxon>Tibeticola</taxon>
    </lineage>
</organism>
<comment type="caution">
    <text evidence="1">The sequence shown here is derived from an EMBL/GenBank/DDBJ whole genome shotgun (WGS) entry which is preliminary data.</text>
</comment>
<accession>A0A3N4VJ51</accession>
<dbReference type="Pfam" id="PF04250">
    <property type="entry name" value="DUF429"/>
    <property type="match status" value="1"/>
</dbReference>
<evidence type="ECO:0000313" key="1">
    <source>
        <dbReference type="EMBL" id="RPE72994.1"/>
    </source>
</evidence>
<dbReference type="EMBL" id="RKQL01000001">
    <property type="protein sequence ID" value="RPE72994.1"/>
    <property type="molecule type" value="Genomic_DNA"/>
</dbReference>
<proteinExistence type="predicted"/>
<reference evidence="1 2" key="1">
    <citation type="submission" date="2018-11" db="EMBL/GenBank/DDBJ databases">
        <title>Genomic Encyclopedia of Type Strains, Phase IV (KMG-IV): sequencing the most valuable type-strain genomes for metagenomic binning, comparative biology and taxonomic classification.</title>
        <authorList>
            <person name="Goeker M."/>
        </authorList>
    </citation>
    <scope>NUCLEOTIDE SEQUENCE [LARGE SCALE GENOMIC DNA]</scope>
    <source>
        <strain evidence="1 2">DSM 101684</strain>
    </source>
</reference>
<sequence>MESDPLLLGCDFSSSPSPAKPIVVALGRWRPARIGEKNPSSPAENGTLLLLKLERFSTLEAFAQWLTEEREPWVGAFDFPFGLPRELVEALGWPTVWAACMDHYGAQPREALRELFRRFCAARPVGAKFAHRATDRLAGSSSSMKWVNPPVAWMMHAGVPLLRRAEALMPGLAPGRADRVALEAYPGMLARAVLGRRSYKGDSAAARTPERLAARQVLVAALEQGLTQWEIRLRMRPRDRAALLDDARGDRLDAVLCLAQAAWAWLQEQRLTGAGRRSGATPGWGLPSFDPLEGWIVGA</sequence>
<dbReference type="OrthoDB" id="8557416at2"/>
<gene>
    <name evidence="1" type="ORF">EDC62_0705</name>
</gene>
<evidence type="ECO:0000313" key="2">
    <source>
        <dbReference type="Proteomes" id="UP000272193"/>
    </source>
</evidence>
<name>A0A3N4VJ51_9BURK</name>
<dbReference type="RefSeq" id="WP_124220483.1">
    <property type="nucleotide sequence ID" value="NZ_RKQL01000001.1"/>
</dbReference>
<protein>
    <submittedName>
        <fullName evidence="1">Uncharacterized protein DUF429</fullName>
    </submittedName>
</protein>
<dbReference type="Proteomes" id="UP000272193">
    <property type="component" value="Unassembled WGS sequence"/>
</dbReference>
<dbReference type="InterPro" id="IPR007362">
    <property type="entry name" value="DUF429"/>
</dbReference>